<comment type="similarity">
    <text evidence="7">Belongs to the binding-protein-dependent transport system permease family.</text>
</comment>
<dbReference type="EMBL" id="MCGI01000001">
    <property type="protein sequence ID" value="ODM13717.1"/>
    <property type="molecule type" value="Genomic_DNA"/>
</dbReference>
<dbReference type="PANTHER" id="PTHR30193:SF1">
    <property type="entry name" value="ABC TRANSPORTER PERMEASE PROTEIN YESP-RELATED"/>
    <property type="match status" value="1"/>
</dbReference>
<organism evidence="9 10">
    <name type="scientific">Eisenbergiella tayi</name>
    <dbReference type="NCBI Taxonomy" id="1432052"/>
    <lineage>
        <taxon>Bacteria</taxon>
        <taxon>Bacillati</taxon>
        <taxon>Bacillota</taxon>
        <taxon>Clostridia</taxon>
        <taxon>Lachnospirales</taxon>
        <taxon>Lachnospiraceae</taxon>
        <taxon>Eisenbergiella</taxon>
    </lineage>
</organism>
<gene>
    <name evidence="9" type="primary">lacF_11</name>
    <name evidence="9" type="ORF">BEH84_01436</name>
</gene>
<evidence type="ECO:0000256" key="2">
    <source>
        <dbReference type="ARBA" id="ARBA00022448"/>
    </source>
</evidence>
<evidence type="ECO:0000313" key="9">
    <source>
        <dbReference type="EMBL" id="ODM13717.1"/>
    </source>
</evidence>
<keyword evidence="5 7" id="KW-1133">Transmembrane helix</keyword>
<dbReference type="GO" id="GO:0055085">
    <property type="term" value="P:transmembrane transport"/>
    <property type="evidence" value="ECO:0007669"/>
    <property type="project" value="InterPro"/>
</dbReference>
<keyword evidence="3" id="KW-1003">Cell membrane</keyword>
<evidence type="ECO:0000256" key="5">
    <source>
        <dbReference type="ARBA" id="ARBA00022989"/>
    </source>
</evidence>
<dbReference type="PATRIC" id="fig|1432052.3.peg.1573"/>
<feature type="domain" description="ABC transmembrane type-1" evidence="8">
    <location>
        <begin position="96"/>
        <end position="307"/>
    </location>
</feature>
<dbReference type="InterPro" id="IPR051393">
    <property type="entry name" value="ABC_transporter_permease"/>
</dbReference>
<dbReference type="Gene3D" id="1.10.3720.10">
    <property type="entry name" value="MetI-like"/>
    <property type="match status" value="1"/>
</dbReference>
<feature type="transmembrane region" description="Helical" evidence="7">
    <location>
        <begin position="133"/>
        <end position="153"/>
    </location>
</feature>
<name>A0A1E3AYE0_9FIRM</name>
<dbReference type="PANTHER" id="PTHR30193">
    <property type="entry name" value="ABC TRANSPORTER PERMEASE PROTEIN"/>
    <property type="match status" value="1"/>
</dbReference>
<accession>A0A1E3AYE0</accession>
<dbReference type="PROSITE" id="PS50928">
    <property type="entry name" value="ABC_TM1"/>
    <property type="match status" value="1"/>
</dbReference>
<feature type="transmembrane region" description="Helical" evidence="7">
    <location>
        <begin position="38"/>
        <end position="60"/>
    </location>
</feature>
<dbReference type="GO" id="GO:0005886">
    <property type="term" value="C:plasma membrane"/>
    <property type="evidence" value="ECO:0007669"/>
    <property type="project" value="UniProtKB-SubCell"/>
</dbReference>
<reference evidence="9 10" key="1">
    <citation type="submission" date="2016-07" db="EMBL/GenBank/DDBJ databases">
        <title>Characterization of isolates of Eisenbergiella tayi derived from blood cultures, using whole genome sequencing.</title>
        <authorList>
            <person name="Burdz T."/>
            <person name="Wiebe D."/>
            <person name="Huynh C."/>
            <person name="Bernard K."/>
        </authorList>
    </citation>
    <scope>NUCLEOTIDE SEQUENCE [LARGE SCALE GENOMIC DNA]</scope>
    <source>
        <strain evidence="9 10">NML 120489</strain>
    </source>
</reference>
<dbReference type="CDD" id="cd06261">
    <property type="entry name" value="TM_PBP2"/>
    <property type="match status" value="1"/>
</dbReference>
<evidence type="ECO:0000259" key="8">
    <source>
        <dbReference type="PROSITE" id="PS50928"/>
    </source>
</evidence>
<evidence type="ECO:0000313" key="10">
    <source>
        <dbReference type="Proteomes" id="UP000095003"/>
    </source>
</evidence>
<comment type="subcellular location">
    <subcellularLocation>
        <location evidence="1 7">Cell membrane</location>
        <topology evidence="1 7">Multi-pass membrane protein</topology>
    </subcellularLocation>
</comment>
<dbReference type="InterPro" id="IPR035906">
    <property type="entry name" value="MetI-like_sf"/>
</dbReference>
<dbReference type="AlphaFoldDB" id="A0A1E3AYE0"/>
<sequence length="321" mass="35815">MAADIRLPSGYPAGKTGGQLKMKKKERMSLKEKTQLKWGYFFIAPAIIGLVCFNFGPMLFSMWLSFTKWDVITPQEFIGIKNYVNLFKDPLVIKSLKVTAYYTLLSVPLVTCIPLLIAMLLNTKVKGLSVFRTIFYIPSIVPVVASSAIWMYIYNPMYGLLNSIIKSFGGHTHNFIFSPKEVIPSLAVMAVWAAGNTVVIYLAGLQGVSKQLYEAAEIDGAGGFAKFRKITIPMMTPIIFYNFVMAIIGSMQTFTQSYIMTDGGPSNASLFYSLLVYRTAFKQSQMGYSAAMSWILFLIIAALTAFVFKTSDNWVIYENGD</sequence>
<keyword evidence="4 7" id="KW-0812">Transmembrane</keyword>
<dbReference type="Pfam" id="PF00528">
    <property type="entry name" value="BPD_transp_1"/>
    <property type="match status" value="1"/>
</dbReference>
<proteinExistence type="inferred from homology"/>
<evidence type="ECO:0000256" key="7">
    <source>
        <dbReference type="RuleBase" id="RU363032"/>
    </source>
</evidence>
<feature type="transmembrane region" description="Helical" evidence="7">
    <location>
        <begin position="100"/>
        <end position="121"/>
    </location>
</feature>
<evidence type="ECO:0000256" key="4">
    <source>
        <dbReference type="ARBA" id="ARBA00022692"/>
    </source>
</evidence>
<evidence type="ECO:0000256" key="1">
    <source>
        <dbReference type="ARBA" id="ARBA00004651"/>
    </source>
</evidence>
<evidence type="ECO:0000256" key="3">
    <source>
        <dbReference type="ARBA" id="ARBA00022475"/>
    </source>
</evidence>
<dbReference type="InterPro" id="IPR000515">
    <property type="entry name" value="MetI-like"/>
</dbReference>
<keyword evidence="6 7" id="KW-0472">Membrane</keyword>
<feature type="transmembrane region" description="Helical" evidence="7">
    <location>
        <begin position="238"/>
        <end position="259"/>
    </location>
</feature>
<protein>
    <submittedName>
        <fullName evidence="9">Lactose transport system permease protein LacF</fullName>
    </submittedName>
</protein>
<feature type="transmembrane region" description="Helical" evidence="7">
    <location>
        <begin position="286"/>
        <end position="308"/>
    </location>
</feature>
<feature type="transmembrane region" description="Helical" evidence="7">
    <location>
        <begin position="182"/>
        <end position="203"/>
    </location>
</feature>
<dbReference type="SUPFAM" id="SSF161098">
    <property type="entry name" value="MetI-like"/>
    <property type="match status" value="1"/>
</dbReference>
<comment type="caution">
    <text evidence="9">The sequence shown here is derived from an EMBL/GenBank/DDBJ whole genome shotgun (WGS) entry which is preliminary data.</text>
</comment>
<evidence type="ECO:0000256" key="6">
    <source>
        <dbReference type="ARBA" id="ARBA00023136"/>
    </source>
</evidence>
<dbReference type="Proteomes" id="UP000095003">
    <property type="component" value="Unassembled WGS sequence"/>
</dbReference>
<keyword evidence="2 7" id="KW-0813">Transport</keyword>